<dbReference type="InterPro" id="IPR005064">
    <property type="entry name" value="BUG"/>
</dbReference>
<evidence type="ECO:0000313" key="4">
    <source>
        <dbReference type="Proteomes" id="UP000216947"/>
    </source>
</evidence>
<gene>
    <name evidence="3" type="ORF">CAL19_09310</name>
</gene>
<dbReference type="PIRSF" id="PIRSF017082">
    <property type="entry name" value="YflP"/>
    <property type="match status" value="1"/>
</dbReference>
<keyword evidence="4" id="KW-1185">Reference proteome</keyword>
<sequence>MRYIPWALGLLLSAALGAPAAAVQEYPDKPVRIIVPQTPGGASDTLARIIGQQLGDKWKQTVVIENRAGAGGNVGMEAVLAAPPDGYTLLMSYVGTQAINGALYQQLNFDPGADFAPVATLATLPFVLVTRPDSPYKSVDDVVQAAKKGNLTYGSAGNGSVNHLLGEMFSSAAQVPLQHVPYRGAAPALQDLLGGRIDMVFTSLPSVAGSIKGGALRALAVTSAQRAKSFPDIPTIAEAGFKSFDVNPWFGLMAPKGTPPARITRINETVNAALADPKVVESFNAQGAEPFATSPAEFEKILAADVKRWGEVVRASGARVD</sequence>
<accession>A0A261RDE0</accession>
<feature type="chain" id="PRO_5013125383" evidence="2">
    <location>
        <begin position="21"/>
        <end position="321"/>
    </location>
</feature>
<dbReference type="RefSeq" id="WP_026637971.1">
    <property type="nucleotide sequence ID" value="NZ_NEVI01000014.1"/>
</dbReference>
<dbReference type="EMBL" id="NEVK01000004">
    <property type="protein sequence ID" value="OZI22702.1"/>
    <property type="molecule type" value="Genomic_DNA"/>
</dbReference>
<comment type="similarity">
    <text evidence="1">Belongs to the UPF0065 (bug) family.</text>
</comment>
<proteinExistence type="inferred from homology"/>
<organism evidence="3 4">
    <name type="scientific">Bordetella genomosp. 7</name>
    <dbReference type="NCBI Taxonomy" id="1416805"/>
    <lineage>
        <taxon>Bacteria</taxon>
        <taxon>Pseudomonadati</taxon>
        <taxon>Pseudomonadota</taxon>
        <taxon>Betaproteobacteria</taxon>
        <taxon>Burkholderiales</taxon>
        <taxon>Alcaligenaceae</taxon>
        <taxon>Bordetella</taxon>
    </lineage>
</organism>
<dbReference type="Gene3D" id="3.40.190.10">
    <property type="entry name" value="Periplasmic binding protein-like II"/>
    <property type="match status" value="1"/>
</dbReference>
<name>A0A261RDE0_9BORD</name>
<evidence type="ECO:0000256" key="2">
    <source>
        <dbReference type="SAM" id="SignalP"/>
    </source>
</evidence>
<dbReference type="PANTHER" id="PTHR42928">
    <property type="entry name" value="TRICARBOXYLATE-BINDING PROTEIN"/>
    <property type="match status" value="1"/>
</dbReference>
<comment type="caution">
    <text evidence="3">The sequence shown here is derived from an EMBL/GenBank/DDBJ whole genome shotgun (WGS) entry which is preliminary data.</text>
</comment>
<evidence type="ECO:0000256" key="1">
    <source>
        <dbReference type="ARBA" id="ARBA00006987"/>
    </source>
</evidence>
<evidence type="ECO:0000313" key="3">
    <source>
        <dbReference type="EMBL" id="OZI22702.1"/>
    </source>
</evidence>
<dbReference type="InterPro" id="IPR042100">
    <property type="entry name" value="Bug_dom1"/>
</dbReference>
<protein>
    <submittedName>
        <fullName evidence="3">LacI family transcriptional regulator</fullName>
    </submittedName>
</protein>
<keyword evidence="2" id="KW-0732">Signal</keyword>
<dbReference type="OrthoDB" id="8678477at2"/>
<dbReference type="Pfam" id="PF03401">
    <property type="entry name" value="TctC"/>
    <property type="match status" value="1"/>
</dbReference>
<dbReference type="Gene3D" id="3.40.190.150">
    <property type="entry name" value="Bordetella uptake gene, domain 1"/>
    <property type="match status" value="1"/>
</dbReference>
<dbReference type="SUPFAM" id="SSF53850">
    <property type="entry name" value="Periplasmic binding protein-like II"/>
    <property type="match status" value="1"/>
</dbReference>
<dbReference type="AlphaFoldDB" id="A0A261RDE0"/>
<dbReference type="PANTHER" id="PTHR42928:SF5">
    <property type="entry name" value="BLR1237 PROTEIN"/>
    <property type="match status" value="1"/>
</dbReference>
<dbReference type="Proteomes" id="UP000216947">
    <property type="component" value="Unassembled WGS sequence"/>
</dbReference>
<feature type="signal peptide" evidence="2">
    <location>
        <begin position="1"/>
        <end position="20"/>
    </location>
</feature>
<dbReference type="CDD" id="cd13578">
    <property type="entry name" value="PBP2_Bug27"/>
    <property type="match status" value="1"/>
</dbReference>
<reference evidence="4" key="1">
    <citation type="submission" date="2017-05" db="EMBL/GenBank/DDBJ databases">
        <title>Complete and WGS of Bordetella genogroups.</title>
        <authorList>
            <person name="Spilker T."/>
            <person name="Lipuma J."/>
        </authorList>
    </citation>
    <scope>NUCLEOTIDE SEQUENCE [LARGE SCALE GENOMIC DNA]</scope>
    <source>
        <strain evidence="4">AU18089</strain>
    </source>
</reference>